<feature type="domain" description="DUF8040" evidence="1">
    <location>
        <begin position="3"/>
        <end position="56"/>
    </location>
</feature>
<keyword evidence="3" id="KW-1185">Reference proteome</keyword>
<organism evidence="2 3">
    <name type="scientific">Kingdonia uniflora</name>
    <dbReference type="NCBI Taxonomy" id="39325"/>
    <lineage>
        <taxon>Eukaryota</taxon>
        <taxon>Viridiplantae</taxon>
        <taxon>Streptophyta</taxon>
        <taxon>Embryophyta</taxon>
        <taxon>Tracheophyta</taxon>
        <taxon>Spermatophyta</taxon>
        <taxon>Magnoliopsida</taxon>
        <taxon>Ranunculales</taxon>
        <taxon>Circaeasteraceae</taxon>
        <taxon>Kingdonia</taxon>
    </lineage>
</organism>
<dbReference type="OrthoDB" id="1911287at2759"/>
<dbReference type="InterPro" id="IPR045249">
    <property type="entry name" value="HARBI1-like"/>
</dbReference>
<dbReference type="PANTHER" id="PTHR22930:SF281">
    <property type="entry name" value="NUCLEASE"/>
    <property type="match status" value="1"/>
</dbReference>
<name>A0A7J7NZC9_9MAGN</name>
<reference evidence="2 3" key="1">
    <citation type="journal article" date="2020" name="IScience">
        <title>Genome Sequencing of the Endangered Kingdonia uniflora (Circaeasteraceae, Ranunculales) Reveals Potential Mechanisms of Evolutionary Specialization.</title>
        <authorList>
            <person name="Sun Y."/>
            <person name="Deng T."/>
            <person name="Zhang A."/>
            <person name="Moore M.J."/>
            <person name="Landis J.B."/>
            <person name="Lin N."/>
            <person name="Zhang H."/>
            <person name="Zhang X."/>
            <person name="Huang J."/>
            <person name="Zhang X."/>
            <person name="Sun H."/>
            <person name="Wang H."/>
        </authorList>
    </citation>
    <scope>NUCLEOTIDE SEQUENCE [LARGE SCALE GENOMIC DNA]</scope>
    <source>
        <strain evidence="2">TB1705</strain>
        <tissue evidence="2">Leaf</tissue>
    </source>
</reference>
<dbReference type="Pfam" id="PF26138">
    <property type="entry name" value="DUF8040"/>
    <property type="match status" value="1"/>
</dbReference>
<dbReference type="AlphaFoldDB" id="A0A7J7NZC9"/>
<dbReference type="Proteomes" id="UP000541444">
    <property type="component" value="Unassembled WGS sequence"/>
</dbReference>
<evidence type="ECO:0000259" key="1">
    <source>
        <dbReference type="Pfam" id="PF26138"/>
    </source>
</evidence>
<sequence>MGKGLKASKHVAVEEQVAIFLLIIGHDNRFRQAQYETIRSLETIHNYFHCVLKYVLKLGNYLIKPATHDLFPETTNTSHAWANTYFKVCVSVADGTFIFVKVSPEEQIRYRTRKGDIMQNVLVACSFNMKITKVLAG</sequence>
<dbReference type="InterPro" id="IPR058353">
    <property type="entry name" value="DUF8040"/>
</dbReference>
<evidence type="ECO:0000313" key="2">
    <source>
        <dbReference type="EMBL" id="KAF6172541.1"/>
    </source>
</evidence>
<comment type="caution">
    <text evidence="2">The sequence shown here is derived from an EMBL/GenBank/DDBJ whole genome shotgun (WGS) entry which is preliminary data.</text>
</comment>
<dbReference type="EMBL" id="JACGCM010000427">
    <property type="protein sequence ID" value="KAF6172541.1"/>
    <property type="molecule type" value="Genomic_DNA"/>
</dbReference>
<accession>A0A7J7NZC9</accession>
<dbReference type="PANTHER" id="PTHR22930">
    <property type="match status" value="1"/>
</dbReference>
<proteinExistence type="predicted"/>
<evidence type="ECO:0000313" key="3">
    <source>
        <dbReference type="Proteomes" id="UP000541444"/>
    </source>
</evidence>
<protein>
    <recommendedName>
        <fullName evidence="1">DUF8040 domain-containing protein</fullName>
    </recommendedName>
</protein>
<gene>
    <name evidence="2" type="ORF">GIB67_007054</name>
</gene>